<keyword evidence="4" id="KW-1185">Reference proteome</keyword>
<gene>
    <name evidence="3" type="ORF">EXIGLDRAFT_724036</name>
</gene>
<evidence type="ECO:0000313" key="4">
    <source>
        <dbReference type="Proteomes" id="UP000077266"/>
    </source>
</evidence>
<dbReference type="Gene3D" id="3.30.559.10">
    <property type="entry name" value="Chloramphenicol acetyltransferase-like domain"/>
    <property type="match status" value="1"/>
</dbReference>
<dbReference type="OrthoDB" id="2548233at2759"/>
<dbReference type="AlphaFoldDB" id="A0A165EKE4"/>
<protein>
    <recommendedName>
        <fullName evidence="5">CoA-dependent acyltransferase</fullName>
    </recommendedName>
</protein>
<dbReference type="InterPro" id="IPR023213">
    <property type="entry name" value="CAT-like_dom_sf"/>
</dbReference>
<dbReference type="GO" id="GO:0016407">
    <property type="term" value="F:acetyltransferase activity"/>
    <property type="evidence" value="ECO:0007669"/>
    <property type="project" value="InterPro"/>
</dbReference>
<accession>A0A165EKE4</accession>
<dbReference type="InterPro" id="IPR009992">
    <property type="entry name" value="Tri3/Sat12/Sat16/Mac1"/>
</dbReference>
<evidence type="ECO:0000313" key="3">
    <source>
        <dbReference type="EMBL" id="KZV87145.1"/>
    </source>
</evidence>
<dbReference type="STRING" id="1314781.A0A165EKE4"/>
<evidence type="ECO:0008006" key="5">
    <source>
        <dbReference type="Google" id="ProtNLM"/>
    </source>
</evidence>
<dbReference type="EMBL" id="KV426134">
    <property type="protein sequence ID" value="KZV87145.1"/>
    <property type="molecule type" value="Genomic_DNA"/>
</dbReference>
<evidence type="ECO:0000256" key="1">
    <source>
        <dbReference type="ARBA" id="ARBA00006439"/>
    </source>
</evidence>
<dbReference type="Gene3D" id="3.30.559.30">
    <property type="entry name" value="Nonribosomal peptide synthetase, condensation domain"/>
    <property type="match status" value="1"/>
</dbReference>
<reference evidence="3 4" key="1">
    <citation type="journal article" date="2016" name="Mol. Biol. Evol.">
        <title>Comparative Genomics of Early-Diverging Mushroom-Forming Fungi Provides Insights into the Origins of Lignocellulose Decay Capabilities.</title>
        <authorList>
            <person name="Nagy L.G."/>
            <person name="Riley R."/>
            <person name="Tritt A."/>
            <person name="Adam C."/>
            <person name="Daum C."/>
            <person name="Floudas D."/>
            <person name="Sun H."/>
            <person name="Yadav J.S."/>
            <person name="Pangilinan J."/>
            <person name="Larsson K.H."/>
            <person name="Matsuura K."/>
            <person name="Barry K."/>
            <person name="Labutti K."/>
            <person name="Kuo R."/>
            <person name="Ohm R.A."/>
            <person name="Bhattacharya S.S."/>
            <person name="Shirouzu T."/>
            <person name="Yoshinaga Y."/>
            <person name="Martin F.M."/>
            <person name="Grigoriev I.V."/>
            <person name="Hibbett D.S."/>
        </authorList>
    </citation>
    <scope>NUCLEOTIDE SEQUENCE [LARGE SCALE GENOMIC DNA]</scope>
    <source>
        <strain evidence="3 4">HHB12029</strain>
    </source>
</reference>
<organism evidence="3 4">
    <name type="scientific">Exidia glandulosa HHB12029</name>
    <dbReference type="NCBI Taxonomy" id="1314781"/>
    <lineage>
        <taxon>Eukaryota</taxon>
        <taxon>Fungi</taxon>
        <taxon>Dikarya</taxon>
        <taxon>Basidiomycota</taxon>
        <taxon>Agaricomycotina</taxon>
        <taxon>Agaricomycetes</taxon>
        <taxon>Auriculariales</taxon>
        <taxon>Exidiaceae</taxon>
        <taxon>Exidia</taxon>
    </lineage>
</organism>
<comment type="similarity">
    <text evidence="1">Belongs to the trichothecene O-acetyltransferase family.</text>
</comment>
<proteinExistence type="inferred from homology"/>
<sequence>MAFPAQDFAPYLWRQSDAEPGVFVRRGAGGEAFEDFCNRAIYGEQNLFLGVHLKLAKPVDAAVLLRAFRSAWISLRFVIPTLALETKQDAADNTLLVYKVAKDLADVTLWAERTAQLVETSTDLDEIRANACTRTLPDAAGDQTFIYLVPQASTTEYGVLLQTHHTPFDGGATKIVMTRFLEILSTYIDNEALAQKHVSSLSWGKETDNLLPAYTKVVASTEPLSGPAYDQTLGAIMGGFGHHLPRQHGYKKRGEGLGVSRRIEHKFSKEESERIVASARASGFTVNHIVHAAAYLSALHDNPDVKDDASFFVFGLADCRGRLAPPYNEPLGYPGYCLGISGVAVPLSQVKGEDRKAQLRSIAEVIKVEYAAQKAHPALLGVVAQEVELFLHHVKTGPPPAPWMGPWYAGDGIGERYLHPVYKDAEGKDAITITDYFTSLKQVQPGPYVRSYSWGGSLTISLDFNDAAMPLADCEGILQDIIQSIRTIV</sequence>
<name>A0A165EKE4_EXIGL</name>
<dbReference type="PANTHER" id="PTHR42034:SF1">
    <property type="entry name" value="CONDENSATION DOMAIN-CONTAINING PROTEIN"/>
    <property type="match status" value="1"/>
</dbReference>
<evidence type="ECO:0000256" key="2">
    <source>
        <dbReference type="ARBA" id="ARBA00022679"/>
    </source>
</evidence>
<dbReference type="Pfam" id="PF07428">
    <property type="entry name" value="Tri3"/>
    <property type="match status" value="1"/>
</dbReference>
<dbReference type="Proteomes" id="UP000077266">
    <property type="component" value="Unassembled WGS sequence"/>
</dbReference>
<keyword evidence="2" id="KW-0808">Transferase</keyword>
<dbReference type="PANTHER" id="PTHR42034">
    <property type="entry name" value="CHROMOSOME 7, WHOLE GENOME SHOTGUN SEQUENCE-RELATED"/>
    <property type="match status" value="1"/>
</dbReference>
<dbReference type="GO" id="GO:0043386">
    <property type="term" value="P:mycotoxin biosynthetic process"/>
    <property type="evidence" value="ECO:0007669"/>
    <property type="project" value="InterPro"/>
</dbReference>
<dbReference type="InParanoid" id="A0A165EKE4"/>
<dbReference type="SUPFAM" id="SSF52777">
    <property type="entry name" value="CoA-dependent acyltransferases"/>
    <property type="match status" value="1"/>
</dbReference>